<dbReference type="SUPFAM" id="SSF53098">
    <property type="entry name" value="Ribonuclease H-like"/>
    <property type="match status" value="1"/>
</dbReference>
<dbReference type="OrthoDB" id="245563at2759"/>
<dbReference type="Proteomes" id="UP000800092">
    <property type="component" value="Unassembled WGS sequence"/>
</dbReference>
<dbReference type="EMBL" id="ML991796">
    <property type="protein sequence ID" value="KAF2234789.1"/>
    <property type="molecule type" value="Genomic_DNA"/>
</dbReference>
<dbReference type="InterPro" id="IPR036397">
    <property type="entry name" value="RNaseH_sf"/>
</dbReference>
<sequence length="273" mass="31619">MVKFSRSHDDRIYYNFTKKNRPELPDDRPRGVTDAHWQILQRRTRTTRKEWREQRDYEPWLRMWHYGISKNEAPGDLLYVASDGITYEQCADGTNCPTCDAIGYHDQTIVVSVSEAYRRTPSHDRIAAYGIFVSPDKATGHTITNPHPTRETAELEGTIAALRSVQRMRDSDSAFDIERVVIKSDFEYVVKGMTTRIQQWKASGYLNSDGKPLVNSTLFRMLDDLVLELNDEGVGVQFWQVSRDWNDGAERWAQRMLDMVQGITPTDMPRTLH</sequence>
<dbReference type="PROSITE" id="PS50879">
    <property type="entry name" value="RNASE_H_1"/>
    <property type="match status" value="1"/>
</dbReference>
<reference evidence="2" key="1">
    <citation type="journal article" date="2020" name="Stud. Mycol.">
        <title>101 Dothideomycetes genomes: a test case for predicting lifestyles and emergence of pathogens.</title>
        <authorList>
            <person name="Haridas S."/>
            <person name="Albert R."/>
            <person name="Binder M."/>
            <person name="Bloem J."/>
            <person name="Labutti K."/>
            <person name="Salamov A."/>
            <person name="Andreopoulos B."/>
            <person name="Baker S."/>
            <person name="Barry K."/>
            <person name="Bills G."/>
            <person name="Bluhm B."/>
            <person name="Cannon C."/>
            <person name="Castanera R."/>
            <person name="Culley D."/>
            <person name="Daum C."/>
            <person name="Ezra D."/>
            <person name="Gonzalez J."/>
            <person name="Henrissat B."/>
            <person name="Kuo A."/>
            <person name="Liang C."/>
            <person name="Lipzen A."/>
            <person name="Lutzoni F."/>
            <person name="Magnuson J."/>
            <person name="Mondo S."/>
            <person name="Nolan M."/>
            <person name="Ohm R."/>
            <person name="Pangilinan J."/>
            <person name="Park H.-J."/>
            <person name="Ramirez L."/>
            <person name="Alfaro M."/>
            <person name="Sun H."/>
            <person name="Tritt A."/>
            <person name="Yoshinaga Y."/>
            <person name="Zwiers L.-H."/>
            <person name="Turgeon B."/>
            <person name="Goodwin S."/>
            <person name="Spatafora J."/>
            <person name="Crous P."/>
            <person name="Grigoriev I."/>
        </authorList>
    </citation>
    <scope>NUCLEOTIDE SEQUENCE</scope>
    <source>
        <strain evidence="2">Tuck. ex Michener</strain>
    </source>
</reference>
<keyword evidence="3" id="KW-1185">Reference proteome</keyword>
<dbReference type="Pfam" id="PF00075">
    <property type="entry name" value="RNase_H"/>
    <property type="match status" value="1"/>
</dbReference>
<accession>A0A6A6HAE0</accession>
<dbReference type="InterPro" id="IPR012337">
    <property type="entry name" value="RNaseH-like_sf"/>
</dbReference>
<dbReference type="InterPro" id="IPR002156">
    <property type="entry name" value="RNaseH_domain"/>
</dbReference>
<protein>
    <recommendedName>
        <fullName evidence="1">RNase H type-1 domain-containing protein</fullName>
    </recommendedName>
</protein>
<proteinExistence type="predicted"/>
<evidence type="ECO:0000313" key="3">
    <source>
        <dbReference type="Proteomes" id="UP000800092"/>
    </source>
</evidence>
<dbReference type="GO" id="GO:0004523">
    <property type="term" value="F:RNA-DNA hybrid ribonuclease activity"/>
    <property type="evidence" value="ECO:0007669"/>
    <property type="project" value="InterPro"/>
</dbReference>
<feature type="domain" description="RNase H type-1" evidence="1">
    <location>
        <begin position="105"/>
        <end position="258"/>
    </location>
</feature>
<name>A0A6A6HAE0_VIRVR</name>
<organism evidence="2 3">
    <name type="scientific">Viridothelium virens</name>
    <name type="common">Speckled blister lichen</name>
    <name type="synonym">Trypethelium virens</name>
    <dbReference type="NCBI Taxonomy" id="1048519"/>
    <lineage>
        <taxon>Eukaryota</taxon>
        <taxon>Fungi</taxon>
        <taxon>Dikarya</taxon>
        <taxon>Ascomycota</taxon>
        <taxon>Pezizomycotina</taxon>
        <taxon>Dothideomycetes</taxon>
        <taxon>Dothideomycetes incertae sedis</taxon>
        <taxon>Trypetheliales</taxon>
        <taxon>Trypetheliaceae</taxon>
        <taxon>Viridothelium</taxon>
    </lineage>
</organism>
<dbReference type="AlphaFoldDB" id="A0A6A6HAE0"/>
<gene>
    <name evidence="2" type="ORF">EV356DRAFT_566945</name>
</gene>
<dbReference type="GO" id="GO:0003676">
    <property type="term" value="F:nucleic acid binding"/>
    <property type="evidence" value="ECO:0007669"/>
    <property type="project" value="InterPro"/>
</dbReference>
<evidence type="ECO:0000259" key="1">
    <source>
        <dbReference type="PROSITE" id="PS50879"/>
    </source>
</evidence>
<evidence type="ECO:0000313" key="2">
    <source>
        <dbReference type="EMBL" id="KAF2234789.1"/>
    </source>
</evidence>
<dbReference type="Gene3D" id="3.30.420.10">
    <property type="entry name" value="Ribonuclease H-like superfamily/Ribonuclease H"/>
    <property type="match status" value="1"/>
</dbReference>